<sequence length="275" mass="32578">MQHDDVIWSIINGSFCSHKVNTKTGRFCRNEYNLTGLCNRQSCPLANSQYATIREENGILFLYMKTIERAAFPDRLWEKVKLSRNLETALRQINENLIYWPLFIRQKCKQRFLKITQNLIRMRKLKLKRQKKLVPIQRKIDRREKRKEEKALIAAKLETTIEKELLERLKKGTYGDIYNFPLMAFEKAMDNAETESEAEEDDEEEMEYEENTNVEYVAADDFEESDLSDIEEAGTENEEEAEEKLRETMAKRKARVKIEYEMQTEGPSTSKMLNF</sequence>
<dbReference type="GO" id="GO:0005730">
    <property type="term" value="C:nucleolus"/>
    <property type="evidence" value="ECO:0007669"/>
    <property type="project" value="UniProtKB-SubCell"/>
</dbReference>
<comment type="subcellular location">
    <subcellularLocation>
        <location evidence="1">Nucleus</location>
        <location evidence="1">Nucleolus</location>
    </subcellularLocation>
</comment>
<dbReference type="EnsemblMetazoa" id="SMAR013963-RA">
    <property type="protein sequence ID" value="SMAR013963-PA"/>
    <property type="gene ID" value="SMAR013963"/>
</dbReference>
<dbReference type="PANTHER" id="PTHR23405:SF4">
    <property type="entry name" value="PROTEIN MAK16 HOMOLOG"/>
    <property type="match status" value="1"/>
</dbReference>
<evidence type="ECO:0000256" key="4">
    <source>
        <dbReference type="PIRNR" id="PIRNR003352"/>
    </source>
</evidence>
<dbReference type="OMA" id="CPLANTK"/>
<organism evidence="7 8">
    <name type="scientific">Strigamia maritima</name>
    <name type="common">European centipede</name>
    <name type="synonym">Geophilus maritimus</name>
    <dbReference type="NCBI Taxonomy" id="126957"/>
    <lineage>
        <taxon>Eukaryota</taxon>
        <taxon>Metazoa</taxon>
        <taxon>Ecdysozoa</taxon>
        <taxon>Arthropoda</taxon>
        <taxon>Myriapoda</taxon>
        <taxon>Chilopoda</taxon>
        <taxon>Pleurostigmophora</taxon>
        <taxon>Geophilomorpha</taxon>
        <taxon>Linotaeniidae</taxon>
        <taxon>Strigamia</taxon>
    </lineage>
</organism>
<dbReference type="GO" id="GO:0030687">
    <property type="term" value="C:preribosome, large subunit precursor"/>
    <property type="evidence" value="ECO:0007669"/>
    <property type="project" value="TreeGrafter"/>
</dbReference>
<accession>T1JJD3</accession>
<dbReference type="Proteomes" id="UP000014500">
    <property type="component" value="Unassembled WGS sequence"/>
</dbReference>
<comment type="similarity">
    <text evidence="2 4">Belongs to the MAK16 family.</text>
</comment>
<dbReference type="STRING" id="126957.T1JJD3"/>
<dbReference type="AlphaFoldDB" id="T1JJD3"/>
<keyword evidence="3 4" id="KW-0539">Nucleus</keyword>
<evidence type="ECO:0000313" key="8">
    <source>
        <dbReference type="Proteomes" id="UP000014500"/>
    </source>
</evidence>
<dbReference type="PhylomeDB" id="T1JJD3"/>
<evidence type="ECO:0000259" key="6">
    <source>
        <dbReference type="Pfam" id="PF01778"/>
    </source>
</evidence>
<reference evidence="8" key="1">
    <citation type="submission" date="2011-05" db="EMBL/GenBank/DDBJ databases">
        <authorList>
            <person name="Richards S.R."/>
            <person name="Qu J."/>
            <person name="Jiang H."/>
            <person name="Jhangiani S.N."/>
            <person name="Agravi P."/>
            <person name="Goodspeed R."/>
            <person name="Gross S."/>
            <person name="Mandapat C."/>
            <person name="Jackson L."/>
            <person name="Mathew T."/>
            <person name="Pu L."/>
            <person name="Thornton R."/>
            <person name="Saada N."/>
            <person name="Wilczek-Boney K.B."/>
            <person name="Lee S."/>
            <person name="Kovar C."/>
            <person name="Wu Y."/>
            <person name="Scherer S.E."/>
            <person name="Worley K.C."/>
            <person name="Muzny D.M."/>
            <person name="Gibbs R."/>
        </authorList>
    </citation>
    <scope>NUCLEOTIDE SEQUENCE</scope>
    <source>
        <strain evidence="8">Brora</strain>
    </source>
</reference>
<name>T1JJD3_STRMM</name>
<dbReference type="HOGENOM" id="CLU_050888_2_0_1"/>
<dbReference type="GO" id="GO:0000470">
    <property type="term" value="P:maturation of LSU-rRNA"/>
    <property type="evidence" value="ECO:0007669"/>
    <property type="project" value="TreeGrafter"/>
</dbReference>
<dbReference type="GO" id="GO:0000460">
    <property type="term" value="P:maturation of 5.8S rRNA"/>
    <property type="evidence" value="ECO:0007669"/>
    <property type="project" value="TreeGrafter"/>
</dbReference>
<evidence type="ECO:0000256" key="1">
    <source>
        <dbReference type="ARBA" id="ARBA00004604"/>
    </source>
</evidence>
<dbReference type="FunFam" id="3.30.390.110:FF:000003">
    <property type="entry name" value="Protein MAK16 homolog"/>
    <property type="match status" value="1"/>
</dbReference>
<proteinExistence type="inferred from homology"/>
<feature type="domain" description="Ribosomal eL28/Mak16" evidence="6">
    <location>
        <begin position="6"/>
        <end position="117"/>
    </location>
</feature>
<evidence type="ECO:0000313" key="7">
    <source>
        <dbReference type="EnsemblMetazoa" id="SMAR013963-PA"/>
    </source>
</evidence>
<dbReference type="eggNOG" id="KOG3064">
    <property type="taxonomic scope" value="Eukaryota"/>
</dbReference>
<dbReference type="Pfam" id="PF04874">
    <property type="entry name" value="Mak16"/>
    <property type="match status" value="1"/>
</dbReference>
<dbReference type="PIRSF" id="PIRSF003352">
    <property type="entry name" value="MAK16"/>
    <property type="match status" value="1"/>
</dbReference>
<dbReference type="InterPro" id="IPR006958">
    <property type="entry name" value="Mak16"/>
</dbReference>
<keyword evidence="8" id="KW-1185">Reference proteome</keyword>
<dbReference type="Gene3D" id="3.30.390.110">
    <property type="match status" value="1"/>
</dbReference>
<dbReference type="PANTHER" id="PTHR23405">
    <property type="entry name" value="MAINTENANCE OF KILLER 16 MAK16 PROTEIN-RELATED"/>
    <property type="match status" value="1"/>
</dbReference>
<dbReference type="EMBL" id="JH430212">
    <property type="status" value="NOT_ANNOTATED_CDS"/>
    <property type="molecule type" value="Genomic_DNA"/>
</dbReference>
<reference evidence="7" key="2">
    <citation type="submission" date="2015-02" db="UniProtKB">
        <authorList>
            <consortium name="EnsemblMetazoa"/>
        </authorList>
    </citation>
    <scope>IDENTIFICATION</scope>
</reference>
<dbReference type="Pfam" id="PF01778">
    <property type="entry name" value="Ribosomal_L28e"/>
    <property type="match status" value="1"/>
</dbReference>
<protein>
    <recommendedName>
        <fullName evidence="4">Protein MAK16 homolog</fullName>
    </recommendedName>
</protein>
<feature type="compositionally biased region" description="Acidic residues" evidence="5">
    <location>
        <begin position="192"/>
        <end position="242"/>
    </location>
</feature>
<evidence type="ECO:0000256" key="2">
    <source>
        <dbReference type="ARBA" id="ARBA00005514"/>
    </source>
</evidence>
<evidence type="ECO:0000256" key="5">
    <source>
        <dbReference type="SAM" id="MobiDB-lite"/>
    </source>
</evidence>
<evidence type="ECO:0000256" key="3">
    <source>
        <dbReference type="ARBA" id="ARBA00023242"/>
    </source>
</evidence>
<dbReference type="InterPro" id="IPR029004">
    <property type="entry name" value="Ribosomal_eL28/Mak16"/>
</dbReference>
<feature type="region of interest" description="Disordered" evidence="5">
    <location>
        <begin position="191"/>
        <end position="247"/>
    </location>
</feature>